<feature type="compositionally biased region" description="Low complexity" evidence="1">
    <location>
        <begin position="12"/>
        <end position="35"/>
    </location>
</feature>
<dbReference type="AlphaFoldDB" id="A0A1E3JZQ0"/>
<organism evidence="2 3">
    <name type="scientific">Cryptococcus wingfieldii CBS 7118</name>
    <dbReference type="NCBI Taxonomy" id="1295528"/>
    <lineage>
        <taxon>Eukaryota</taxon>
        <taxon>Fungi</taxon>
        <taxon>Dikarya</taxon>
        <taxon>Basidiomycota</taxon>
        <taxon>Agaricomycotina</taxon>
        <taxon>Tremellomycetes</taxon>
        <taxon>Tremellales</taxon>
        <taxon>Cryptococcaceae</taxon>
        <taxon>Cryptococcus</taxon>
    </lineage>
</organism>
<evidence type="ECO:0000256" key="1">
    <source>
        <dbReference type="SAM" id="MobiDB-lite"/>
    </source>
</evidence>
<sequence length="109" mass="11728">MPSDTIISANDSTSNKDASNSRSSSSVAPSATNGSLSQEEESTRQESLGKEDTPNASASASSSGMRARHNNASGQEDHRANEVLAFRTLSKEEREIYETMGIIFSYSYD</sequence>
<dbReference type="EMBL" id="AWGH01000003">
    <property type="protein sequence ID" value="ODO06354.1"/>
    <property type="molecule type" value="Genomic_DNA"/>
</dbReference>
<dbReference type="Proteomes" id="UP000094819">
    <property type="component" value="Unassembled WGS sequence"/>
</dbReference>
<feature type="compositionally biased region" description="Basic and acidic residues" evidence="1">
    <location>
        <begin position="41"/>
        <end position="53"/>
    </location>
</feature>
<protein>
    <submittedName>
        <fullName evidence="2">Uncharacterized protein</fullName>
    </submittedName>
</protein>
<keyword evidence="3" id="KW-1185">Reference proteome</keyword>
<name>A0A1E3JZQ0_9TREE</name>
<gene>
    <name evidence="2" type="ORF">L198_01586</name>
</gene>
<dbReference type="RefSeq" id="XP_019034454.1">
    <property type="nucleotide sequence ID" value="XM_019173749.1"/>
</dbReference>
<feature type="region of interest" description="Disordered" evidence="1">
    <location>
        <begin position="1"/>
        <end position="80"/>
    </location>
</feature>
<reference evidence="2 3" key="1">
    <citation type="submission" date="2016-06" db="EMBL/GenBank/DDBJ databases">
        <title>Evolution of pathogenesis and genome organization in the Tremellales.</title>
        <authorList>
            <person name="Cuomo C."/>
            <person name="Litvintseva A."/>
            <person name="Heitman J."/>
            <person name="Chen Y."/>
            <person name="Sun S."/>
            <person name="Springer D."/>
            <person name="Dromer F."/>
            <person name="Young S."/>
            <person name="Zeng Q."/>
            <person name="Chapman S."/>
            <person name="Gujja S."/>
            <person name="Saif S."/>
            <person name="Birren B."/>
        </authorList>
    </citation>
    <scope>NUCLEOTIDE SEQUENCE [LARGE SCALE GENOMIC DNA]</scope>
    <source>
        <strain evidence="2 3">CBS 7118</strain>
    </source>
</reference>
<proteinExistence type="predicted"/>
<dbReference type="GeneID" id="30190799"/>
<comment type="caution">
    <text evidence="2">The sequence shown here is derived from an EMBL/GenBank/DDBJ whole genome shotgun (WGS) entry which is preliminary data.</text>
</comment>
<accession>A0A1E3JZQ0</accession>
<evidence type="ECO:0000313" key="2">
    <source>
        <dbReference type="EMBL" id="ODO06354.1"/>
    </source>
</evidence>
<feature type="compositionally biased region" description="Polar residues" evidence="1">
    <location>
        <begin position="1"/>
        <end position="11"/>
    </location>
</feature>
<evidence type="ECO:0000313" key="3">
    <source>
        <dbReference type="Proteomes" id="UP000094819"/>
    </source>
</evidence>